<protein>
    <submittedName>
        <fullName evidence="2">Uncharacterized protein</fullName>
    </submittedName>
</protein>
<organism evidence="2 3">
    <name type="scientific">Crenichthys baileyi</name>
    <name type="common">White River springfish</name>
    <dbReference type="NCBI Taxonomy" id="28760"/>
    <lineage>
        <taxon>Eukaryota</taxon>
        <taxon>Metazoa</taxon>
        <taxon>Chordata</taxon>
        <taxon>Craniata</taxon>
        <taxon>Vertebrata</taxon>
        <taxon>Euteleostomi</taxon>
        <taxon>Actinopterygii</taxon>
        <taxon>Neopterygii</taxon>
        <taxon>Teleostei</taxon>
        <taxon>Neoteleostei</taxon>
        <taxon>Acanthomorphata</taxon>
        <taxon>Ovalentaria</taxon>
        <taxon>Atherinomorphae</taxon>
        <taxon>Cyprinodontiformes</taxon>
        <taxon>Goodeidae</taxon>
        <taxon>Crenichthys</taxon>
    </lineage>
</organism>
<accession>A0AAV9SLP5</accession>
<comment type="caution">
    <text evidence="2">The sequence shown here is derived from an EMBL/GenBank/DDBJ whole genome shotgun (WGS) entry which is preliminary data.</text>
</comment>
<reference evidence="2 3" key="1">
    <citation type="submission" date="2021-06" db="EMBL/GenBank/DDBJ databases">
        <authorList>
            <person name="Palmer J.M."/>
        </authorList>
    </citation>
    <scope>NUCLEOTIDE SEQUENCE [LARGE SCALE GENOMIC DNA]</scope>
    <source>
        <strain evidence="2 3">MEX-2019</strain>
        <tissue evidence="2">Muscle</tissue>
    </source>
</reference>
<keyword evidence="3" id="KW-1185">Reference proteome</keyword>
<dbReference type="Proteomes" id="UP001311232">
    <property type="component" value="Unassembled WGS sequence"/>
</dbReference>
<sequence>MATLSEGCHQKDPVLEAEIFMVTGKQEPTTSAAPYSLPAPKEGIPILGMEAKIVSPSEATQPEIEREEAGPSFTWSAGTGKGNVLRRTVLPETMARRPPQKWWRWPNAEWVSEMGQSGKEITTLRYYIHHAFQFMEYMVTSHPQQCHFTREQIQEILLLLKKARKDTSRAIMVHQNRVKRAKMAKIPDSASILKCLHLAPERVENLLDEL</sequence>
<proteinExistence type="predicted"/>
<dbReference type="EMBL" id="JAHHUM010000160">
    <property type="protein sequence ID" value="KAK5622235.1"/>
    <property type="molecule type" value="Genomic_DNA"/>
</dbReference>
<evidence type="ECO:0000313" key="2">
    <source>
        <dbReference type="EMBL" id="KAK5622235.1"/>
    </source>
</evidence>
<feature type="region of interest" description="Disordered" evidence="1">
    <location>
        <begin position="58"/>
        <end position="77"/>
    </location>
</feature>
<name>A0AAV9SLP5_9TELE</name>
<gene>
    <name evidence="2" type="ORF">CRENBAI_007444</name>
</gene>
<evidence type="ECO:0000313" key="3">
    <source>
        <dbReference type="Proteomes" id="UP001311232"/>
    </source>
</evidence>
<dbReference type="AlphaFoldDB" id="A0AAV9SLP5"/>
<evidence type="ECO:0000256" key="1">
    <source>
        <dbReference type="SAM" id="MobiDB-lite"/>
    </source>
</evidence>